<reference evidence="9" key="2">
    <citation type="submission" date="2023-05" db="EMBL/GenBank/DDBJ databases">
        <authorList>
            <consortium name="Lawrence Berkeley National Laboratory"/>
            <person name="Steindorff A."/>
            <person name="Hensen N."/>
            <person name="Bonometti L."/>
            <person name="Westerberg I."/>
            <person name="Brannstrom I.O."/>
            <person name="Guillou S."/>
            <person name="Cros-Aarteil S."/>
            <person name="Calhoun S."/>
            <person name="Haridas S."/>
            <person name="Kuo A."/>
            <person name="Mondo S."/>
            <person name="Pangilinan J."/>
            <person name="Riley R."/>
            <person name="Labutti K."/>
            <person name="Andreopoulos B."/>
            <person name="Lipzen A."/>
            <person name="Chen C."/>
            <person name="Yanf M."/>
            <person name="Daum C."/>
            <person name="Ng V."/>
            <person name="Clum A."/>
            <person name="Ohm R."/>
            <person name="Martin F."/>
            <person name="Silar P."/>
            <person name="Natvig D."/>
            <person name="Lalanne C."/>
            <person name="Gautier V."/>
            <person name="Ament-Velasquez S.L."/>
            <person name="Kruys A."/>
            <person name="Hutchinson M.I."/>
            <person name="Powell A.J."/>
            <person name="Barry K."/>
            <person name="Miller A.N."/>
            <person name="Grigoriev I.V."/>
            <person name="Debuchy R."/>
            <person name="Gladieux P."/>
            <person name="Thoren M.H."/>
            <person name="Johannesson H."/>
        </authorList>
    </citation>
    <scope>NUCLEOTIDE SEQUENCE</scope>
    <source>
        <strain evidence="9">CBS 103.79</strain>
    </source>
</reference>
<name>A0AAN6M902_9PEZI</name>
<feature type="region of interest" description="Disordered" evidence="6">
    <location>
        <begin position="501"/>
        <end position="524"/>
    </location>
</feature>
<evidence type="ECO:0000256" key="7">
    <source>
        <dbReference type="SAM" id="Phobius"/>
    </source>
</evidence>
<dbReference type="Pfam" id="PF20684">
    <property type="entry name" value="Fung_rhodopsin"/>
    <property type="match status" value="1"/>
</dbReference>
<feature type="transmembrane region" description="Helical" evidence="7">
    <location>
        <begin position="212"/>
        <end position="232"/>
    </location>
</feature>
<proteinExistence type="inferred from homology"/>
<comment type="similarity">
    <text evidence="5">Belongs to the SAT4 family.</text>
</comment>
<feature type="transmembrane region" description="Helical" evidence="7">
    <location>
        <begin position="51"/>
        <end position="73"/>
    </location>
</feature>
<evidence type="ECO:0000256" key="1">
    <source>
        <dbReference type="ARBA" id="ARBA00004141"/>
    </source>
</evidence>
<keyword evidence="4 7" id="KW-0472">Membrane</keyword>
<keyword evidence="3 7" id="KW-1133">Transmembrane helix</keyword>
<evidence type="ECO:0000256" key="5">
    <source>
        <dbReference type="ARBA" id="ARBA00038359"/>
    </source>
</evidence>
<comment type="caution">
    <text evidence="9">The sequence shown here is derived from an EMBL/GenBank/DDBJ whole genome shotgun (WGS) entry which is preliminary data.</text>
</comment>
<feature type="transmembrane region" description="Helical" evidence="7">
    <location>
        <begin position="284"/>
        <end position="305"/>
    </location>
</feature>
<evidence type="ECO:0000256" key="4">
    <source>
        <dbReference type="ARBA" id="ARBA00023136"/>
    </source>
</evidence>
<evidence type="ECO:0000256" key="6">
    <source>
        <dbReference type="SAM" id="MobiDB-lite"/>
    </source>
</evidence>
<feature type="region of interest" description="Disordered" evidence="6">
    <location>
        <begin position="399"/>
        <end position="421"/>
    </location>
</feature>
<organism evidence="9 10">
    <name type="scientific">Staphylotrichum tortipilum</name>
    <dbReference type="NCBI Taxonomy" id="2831512"/>
    <lineage>
        <taxon>Eukaryota</taxon>
        <taxon>Fungi</taxon>
        <taxon>Dikarya</taxon>
        <taxon>Ascomycota</taxon>
        <taxon>Pezizomycotina</taxon>
        <taxon>Sordariomycetes</taxon>
        <taxon>Sordariomycetidae</taxon>
        <taxon>Sordariales</taxon>
        <taxon>Chaetomiaceae</taxon>
        <taxon>Staphylotrichum</taxon>
    </lineage>
</organism>
<evidence type="ECO:0000313" key="9">
    <source>
        <dbReference type="EMBL" id="KAK3896857.1"/>
    </source>
</evidence>
<protein>
    <recommendedName>
        <fullName evidence="8">Rhodopsin domain-containing protein</fullName>
    </recommendedName>
</protein>
<evidence type="ECO:0000256" key="3">
    <source>
        <dbReference type="ARBA" id="ARBA00022989"/>
    </source>
</evidence>
<dbReference type="GO" id="GO:0016020">
    <property type="term" value="C:membrane"/>
    <property type="evidence" value="ECO:0007669"/>
    <property type="project" value="UniProtKB-SubCell"/>
</dbReference>
<feature type="transmembrane region" description="Helical" evidence="7">
    <location>
        <begin position="85"/>
        <end position="105"/>
    </location>
</feature>
<evidence type="ECO:0000256" key="2">
    <source>
        <dbReference type="ARBA" id="ARBA00022692"/>
    </source>
</evidence>
<dbReference type="EMBL" id="MU856366">
    <property type="protein sequence ID" value="KAK3896857.1"/>
    <property type="molecule type" value="Genomic_DNA"/>
</dbReference>
<dbReference type="PANTHER" id="PTHR33048">
    <property type="entry name" value="PTH11-LIKE INTEGRAL MEMBRANE PROTEIN (AFU_ORTHOLOGUE AFUA_5G11245)"/>
    <property type="match status" value="1"/>
</dbReference>
<keyword evidence="2 7" id="KW-0812">Transmembrane</keyword>
<sequence length="524" mass="56709">MTALRATASTLFDGHARVIGGIARLHGDNLTVAPPLVEPYPGWADEDKRPMILSVAGALIALAFLFVVARIYCRLISIRKLRLDDFIVIFCIVMAIAYFTLTVLSTSYGLGKHMATLSPDNFRQALMFMLISFEPGILLFATPKFAVVILLFQILHPGPRHTIVLWVVSVAFAIMMVGNLVVNLARCTPAAALWGAAKGVCWDRRVAIDYSIVFSVFSAVFDFYLALYPTIVMCRRMMNWRKKLALSSALGFGYCAAGIGAYKAYALSVPPLNLVDFTYEFATIVLWTTIEGTCVLIGACIPCLYPLAKKIFGERALGNAGPNQPPSATLVTIGGTPTRAKQKHAAALLCVSGIHTFDDIEGVEHWHYITLEDRAAYHTDGAELWAEDTVAELELQQRRVGRGRTPATDTGGTGNVLGNVDEPTREVGWLGALDRGQVVSKAPQAGESGRDLLERRAGFGVEVELTKPNLCDLQTAGAPEAIQAGPTEARQAGTTRQVVASSGCDGRRNAGAWMWEKSGASKDV</sequence>
<dbReference type="AlphaFoldDB" id="A0AAN6M902"/>
<evidence type="ECO:0000259" key="8">
    <source>
        <dbReference type="Pfam" id="PF20684"/>
    </source>
</evidence>
<comment type="subcellular location">
    <subcellularLocation>
        <location evidence="1">Membrane</location>
        <topology evidence="1">Multi-pass membrane protein</topology>
    </subcellularLocation>
</comment>
<gene>
    <name evidence="9" type="ORF">C8A05DRAFT_20261</name>
</gene>
<feature type="transmembrane region" description="Helical" evidence="7">
    <location>
        <begin position="163"/>
        <end position="185"/>
    </location>
</feature>
<feature type="transmembrane region" description="Helical" evidence="7">
    <location>
        <begin position="125"/>
        <end position="151"/>
    </location>
</feature>
<reference evidence="9" key="1">
    <citation type="journal article" date="2023" name="Mol. Phylogenet. Evol.">
        <title>Genome-scale phylogeny and comparative genomics of the fungal order Sordariales.</title>
        <authorList>
            <person name="Hensen N."/>
            <person name="Bonometti L."/>
            <person name="Westerberg I."/>
            <person name="Brannstrom I.O."/>
            <person name="Guillou S."/>
            <person name="Cros-Aarteil S."/>
            <person name="Calhoun S."/>
            <person name="Haridas S."/>
            <person name="Kuo A."/>
            <person name="Mondo S."/>
            <person name="Pangilinan J."/>
            <person name="Riley R."/>
            <person name="LaButti K."/>
            <person name="Andreopoulos B."/>
            <person name="Lipzen A."/>
            <person name="Chen C."/>
            <person name="Yan M."/>
            <person name="Daum C."/>
            <person name="Ng V."/>
            <person name="Clum A."/>
            <person name="Steindorff A."/>
            <person name="Ohm R.A."/>
            <person name="Martin F."/>
            <person name="Silar P."/>
            <person name="Natvig D.O."/>
            <person name="Lalanne C."/>
            <person name="Gautier V."/>
            <person name="Ament-Velasquez S.L."/>
            <person name="Kruys A."/>
            <person name="Hutchinson M.I."/>
            <person name="Powell A.J."/>
            <person name="Barry K."/>
            <person name="Miller A.N."/>
            <person name="Grigoriev I.V."/>
            <person name="Debuchy R."/>
            <person name="Gladieux P."/>
            <person name="Hiltunen Thoren M."/>
            <person name="Johannesson H."/>
        </authorList>
    </citation>
    <scope>NUCLEOTIDE SEQUENCE</scope>
    <source>
        <strain evidence="9">CBS 103.79</strain>
    </source>
</reference>
<feature type="transmembrane region" description="Helical" evidence="7">
    <location>
        <begin position="244"/>
        <end position="264"/>
    </location>
</feature>
<feature type="domain" description="Rhodopsin" evidence="8">
    <location>
        <begin position="69"/>
        <end position="309"/>
    </location>
</feature>
<accession>A0AAN6M902</accession>
<dbReference type="Proteomes" id="UP001303889">
    <property type="component" value="Unassembled WGS sequence"/>
</dbReference>
<keyword evidence="10" id="KW-1185">Reference proteome</keyword>
<dbReference type="InterPro" id="IPR049326">
    <property type="entry name" value="Rhodopsin_dom_fungi"/>
</dbReference>
<evidence type="ECO:0000313" key="10">
    <source>
        <dbReference type="Proteomes" id="UP001303889"/>
    </source>
</evidence>
<dbReference type="PANTHER" id="PTHR33048:SF155">
    <property type="entry name" value="INTEGRAL MEMBRANE PROTEIN"/>
    <property type="match status" value="1"/>
</dbReference>
<dbReference type="InterPro" id="IPR052337">
    <property type="entry name" value="SAT4-like"/>
</dbReference>